<accession>A0A7C9TM11</accession>
<dbReference type="InterPro" id="IPR039261">
    <property type="entry name" value="FNR_nucleotide-bd"/>
</dbReference>
<dbReference type="InterPro" id="IPR017927">
    <property type="entry name" value="FAD-bd_FR_type"/>
</dbReference>
<evidence type="ECO:0000313" key="12">
    <source>
        <dbReference type="EMBL" id="NDY92884.1"/>
    </source>
</evidence>
<dbReference type="PRINTS" id="PR00371">
    <property type="entry name" value="FPNCR"/>
</dbReference>
<dbReference type="GO" id="GO:0050660">
    <property type="term" value="F:flavin adenine dinucleotide binding"/>
    <property type="evidence" value="ECO:0007669"/>
    <property type="project" value="TreeGrafter"/>
</dbReference>
<keyword evidence="5" id="KW-0274">FAD</keyword>
<dbReference type="Pfam" id="PF00970">
    <property type="entry name" value="FAD_binding_6"/>
    <property type="match status" value="1"/>
</dbReference>
<dbReference type="InterPro" id="IPR011884">
    <property type="entry name" value="PaaE"/>
</dbReference>
<dbReference type="Gene3D" id="2.40.30.10">
    <property type="entry name" value="Translation factors"/>
    <property type="match status" value="1"/>
</dbReference>
<dbReference type="GO" id="GO:0051537">
    <property type="term" value="F:2 iron, 2 sulfur cluster binding"/>
    <property type="evidence" value="ECO:0007669"/>
    <property type="project" value="UniProtKB-KW"/>
</dbReference>
<evidence type="ECO:0000256" key="7">
    <source>
        <dbReference type="ARBA" id="ARBA00023004"/>
    </source>
</evidence>
<dbReference type="Gene3D" id="3.10.20.30">
    <property type="match status" value="1"/>
</dbReference>
<dbReference type="NCBIfam" id="TIGR02160">
    <property type="entry name" value="PA_CoA_Oxy5"/>
    <property type="match status" value="1"/>
</dbReference>
<keyword evidence="3" id="KW-0001">2Fe-2S</keyword>
<dbReference type="PANTHER" id="PTHR47354:SF8">
    <property type="entry name" value="1,2-PHENYLACETYL-COA EPOXIDASE, SUBUNIT E"/>
    <property type="match status" value="1"/>
</dbReference>
<dbReference type="InterPro" id="IPR017938">
    <property type="entry name" value="Riboflavin_synthase-like_b-brl"/>
</dbReference>
<name>A0A7C9TM11_9BURK</name>
<keyword evidence="8" id="KW-0411">Iron-sulfur</keyword>
<dbReference type="InterPro" id="IPR050415">
    <property type="entry name" value="MRET"/>
</dbReference>
<dbReference type="Pfam" id="PF00175">
    <property type="entry name" value="NAD_binding_1"/>
    <property type="match status" value="1"/>
</dbReference>
<organism evidence="12 13">
    <name type="scientific">Ideonella livida</name>
    <dbReference type="NCBI Taxonomy" id="2707176"/>
    <lineage>
        <taxon>Bacteria</taxon>
        <taxon>Pseudomonadati</taxon>
        <taxon>Pseudomonadota</taxon>
        <taxon>Betaproteobacteria</taxon>
        <taxon>Burkholderiales</taxon>
        <taxon>Sphaerotilaceae</taxon>
        <taxon>Ideonella</taxon>
    </lineage>
</organism>
<dbReference type="GO" id="GO:0010124">
    <property type="term" value="P:phenylacetate catabolic process"/>
    <property type="evidence" value="ECO:0007669"/>
    <property type="project" value="InterPro"/>
</dbReference>
<evidence type="ECO:0000259" key="10">
    <source>
        <dbReference type="PROSITE" id="PS51085"/>
    </source>
</evidence>
<gene>
    <name evidence="12" type="primary">paaK</name>
    <name evidence="12" type="ORF">G3A44_16955</name>
</gene>
<dbReference type="InterPro" id="IPR012675">
    <property type="entry name" value="Beta-grasp_dom_sf"/>
</dbReference>
<dbReference type="InterPro" id="IPR008333">
    <property type="entry name" value="Cbr1-like_FAD-bd_dom"/>
</dbReference>
<keyword evidence="7" id="KW-0408">Iron</keyword>
<dbReference type="InterPro" id="IPR001709">
    <property type="entry name" value="Flavoprot_Pyr_Nucl_cyt_Rdtase"/>
</dbReference>
<evidence type="ECO:0000256" key="2">
    <source>
        <dbReference type="ARBA" id="ARBA00022630"/>
    </source>
</evidence>
<dbReference type="PANTHER" id="PTHR47354">
    <property type="entry name" value="NADH OXIDOREDUCTASE HCR"/>
    <property type="match status" value="1"/>
</dbReference>
<keyword evidence="2" id="KW-0285">Flavoprotein</keyword>
<dbReference type="SUPFAM" id="SSF52343">
    <property type="entry name" value="Ferredoxin reductase-like, C-terminal NADP-linked domain"/>
    <property type="match status" value="1"/>
</dbReference>
<protein>
    <submittedName>
        <fullName evidence="12">Phenylacetate-CoA oxygenase/reductase subunit PaaK</fullName>
    </submittedName>
</protein>
<dbReference type="SUPFAM" id="SSF54292">
    <property type="entry name" value="2Fe-2S ferredoxin-like"/>
    <property type="match status" value="1"/>
</dbReference>
<reference evidence="12 13" key="1">
    <citation type="submission" date="2020-02" db="EMBL/GenBank/DDBJ databases">
        <title>Ideonella bacterium strain TBM-1.</title>
        <authorList>
            <person name="Chen W.-M."/>
        </authorList>
    </citation>
    <scope>NUCLEOTIDE SEQUENCE [LARGE SCALE GENOMIC DNA]</scope>
    <source>
        <strain evidence="12 13">TBM-1</strain>
    </source>
</reference>
<comment type="caution">
    <text evidence="12">The sequence shown here is derived from an EMBL/GenBank/DDBJ whole genome shotgun (WGS) entry which is preliminary data.</text>
</comment>
<keyword evidence="4" id="KW-0479">Metal-binding</keyword>
<dbReference type="PRINTS" id="PR00406">
    <property type="entry name" value="CYTB5RDTASE"/>
</dbReference>
<feature type="domain" description="FAD-binding FR-type" evidence="11">
    <location>
        <begin position="5"/>
        <end position="110"/>
    </location>
</feature>
<comment type="cofactor">
    <cofactor evidence="9">
        <name>[2Fe-2S] cluster</name>
        <dbReference type="ChEBI" id="CHEBI:190135"/>
    </cofactor>
</comment>
<dbReference type="CDD" id="cd00207">
    <property type="entry name" value="fer2"/>
    <property type="match status" value="1"/>
</dbReference>
<dbReference type="EMBL" id="JAAGOH010000023">
    <property type="protein sequence ID" value="NDY92884.1"/>
    <property type="molecule type" value="Genomic_DNA"/>
</dbReference>
<dbReference type="SUPFAM" id="SSF63380">
    <property type="entry name" value="Riboflavin synthase domain-like"/>
    <property type="match status" value="1"/>
</dbReference>
<evidence type="ECO:0000256" key="5">
    <source>
        <dbReference type="ARBA" id="ARBA00022827"/>
    </source>
</evidence>
<comment type="cofactor">
    <cofactor evidence="1">
        <name>FAD</name>
        <dbReference type="ChEBI" id="CHEBI:57692"/>
    </cofactor>
</comment>
<dbReference type="PROSITE" id="PS00197">
    <property type="entry name" value="2FE2S_FER_1"/>
    <property type="match status" value="1"/>
</dbReference>
<feature type="domain" description="2Fe-2S ferredoxin-type" evidence="10">
    <location>
        <begin position="271"/>
        <end position="362"/>
    </location>
</feature>
<proteinExistence type="predicted"/>
<dbReference type="AlphaFoldDB" id="A0A7C9TM11"/>
<dbReference type="Gene3D" id="3.40.50.80">
    <property type="entry name" value="Nucleotide-binding domain of ferredoxin-NADP reductase (FNR) module"/>
    <property type="match status" value="1"/>
</dbReference>
<sequence length="362" mass="39562">MSPTTLFHPLRVAAVEDDTPDAKVIRFEVPEALRPLFLGFEPGQYLTLRAQVDGQELRRAYSICAGVDDAALRVGVRRVNGGAFSSWLHRSVQAGHTLEVMPPQGRFHLTLNPQARRHVLAIAGGSGITPILSLVKSVLAREPGSRVTLLYANRSLASTMFKEELEDLKNRYLTRLVLHHVFSREETEVPLLHGRLDQAKVGDFLRLLVPAATVDEAFICGPAEMNDAAEAALLAAHLPAERIHIERFGVAGSPAGGAVEHESRPEDADHARITLVRDGLKREFIFRKDQPSLLDAAAAAGLEVPFSCTSGVCGTCRAKVLEGRARMDRNFALSPQEVADGYVLCCQAHALTERVLLSFDDK</sequence>
<dbReference type="InterPro" id="IPR001041">
    <property type="entry name" value="2Fe-2S_ferredoxin-type"/>
</dbReference>
<evidence type="ECO:0000256" key="4">
    <source>
        <dbReference type="ARBA" id="ARBA00022723"/>
    </source>
</evidence>
<dbReference type="InterPro" id="IPR036010">
    <property type="entry name" value="2Fe-2S_ferredoxin-like_sf"/>
</dbReference>
<dbReference type="RefSeq" id="WP_163458934.1">
    <property type="nucleotide sequence ID" value="NZ_JAAGOH010000023.1"/>
</dbReference>
<evidence type="ECO:0000256" key="9">
    <source>
        <dbReference type="ARBA" id="ARBA00034078"/>
    </source>
</evidence>
<dbReference type="GO" id="GO:0046872">
    <property type="term" value="F:metal ion binding"/>
    <property type="evidence" value="ECO:0007669"/>
    <property type="project" value="UniProtKB-KW"/>
</dbReference>
<dbReference type="GO" id="GO:0016491">
    <property type="term" value="F:oxidoreductase activity"/>
    <property type="evidence" value="ECO:0007669"/>
    <property type="project" value="UniProtKB-KW"/>
</dbReference>
<evidence type="ECO:0000256" key="3">
    <source>
        <dbReference type="ARBA" id="ARBA00022714"/>
    </source>
</evidence>
<evidence type="ECO:0000256" key="8">
    <source>
        <dbReference type="ARBA" id="ARBA00023014"/>
    </source>
</evidence>
<keyword evidence="13" id="KW-1185">Reference proteome</keyword>
<evidence type="ECO:0000259" key="11">
    <source>
        <dbReference type="PROSITE" id="PS51384"/>
    </source>
</evidence>
<evidence type="ECO:0000313" key="13">
    <source>
        <dbReference type="Proteomes" id="UP000484255"/>
    </source>
</evidence>
<dbReference type="InterPro" id="IPR001433">
    <property type="entry name" value="OxRdtase_FAD/NAD-bd"/>
</dbReference>
<evidence type="ECO:0000256" key="1">
    <source>
        <dbReference type="ARBA" id="ARBA00001974"/>
    </source>
</evidence>
<dbReference type="PROSITE" id="PS51384">
    <property type="entry name" value="FAD_FR"/>
    <property type="match status" value="1"/>
</dbReference>
<evidence type="ECO:0000256" key="6">
    <source>
        <dbReference type="ARBA" id="ARBA00023002"/>
    </source>
</evidence>
<keyword evidence="6" id="KW-0560">Oxidoreductase</keyword>
<dbReference type="InterPro" id="IPR006058">
    <property type="entry name" value="2Fe2S_fd_BS"/>
</dbReference>
<dbReference type="Pfam" id="PF00111">
    <property type="entry name" value="Fer2"/>
    <property type="match status" value="1"/>
</dbReference>
<dbReference type="CDD" id="cd06214">
    <property type="entry name" value="PA_degradation_oxidoreductase_like"/>
    <property type="match status" value="1"/>
</dbReference>
<dbReference type="Proteomes" id="UP000484255">
    <property type="component" value="Unassembled WGS sequence"/>
</dbReference>
<dbReference type="PROSITE" id="PS51085">
    <property type="entry name" value="2FE2S_FER_2"/>
    <property type="match status" value="1"/>
</dbReference>